<dbReference type="HOGENOM" id="CLU_2490733_0_0_6"/>
<sequence>MRYHQAMAVDGIIRGNRRITVLGYHPDRLNRYGVASDPNLEKFYCPGKGGALHPDRVAEAAPVVADMRRLWASFGVDLPGVVDEVL</sequence>
<dbReference type="Proteomes" id="UP000009220">
    <property type="component" value="Chromosome"/>
</dbReference>
<dbReference type="EMBL" id="CP002985">
    <property type="protein sequence ID" value="AEM47640.1"/>
    <property type="molecule type" value="Genomic_DNA"/>
</dbReference>
<dbReference type="KEGG" id="afi:Acife_1497"/>
<proteinExistence type="predicted"/>
<evidence type="ECO:0000313" key="1">
    <source>
        <dbReference type="EMBL" id="AEM47640.1"/>
    </source>
</evidence>
<reference evidence="1 2" key="1">
    <citation type="journal article" date="2011" name="J. Bacteriol.">
        <title>Draft genome of the psychrotolerant acidophile Acidithiobacillus ferrivorans SS3.</title>
        <authorList>
            <person name="Liljeqvist M."/>
            <person name="Valdes J."/>
            <person name="Holmes D.S."/>
            <person name="Dopson M."/>
        </authorList>
    </citation>
    <scope>NUCLEOTIDE SEQUENCE [LARGE SCALE GENOMIC DNA]</scope>
    <source>
        <strain evidence="1 2">SS3</strain>
    </source>
</reference>
<accession>G0JRP7</accession>
<evidence type="ECO:0000313" key="2">
    <source>
        <dbReference type="Proteomes" id="UP000009220"/>
    </source>
</evidence>
<dbReference type="RefSeq" id="WP_014028897.1">
    <property type="nucleotide sequence ID" value="NC_015942.1"/>
</dbReference>
<gene>
    <name evidence="1" type="ORF">Acife_1497</name>
</gene>
<protein>
    <submittedName>
        <fullName evidence="1">Uncharacterized protein</fullName>
    </submittedName>
</protein>
<name>G0JRP7_9PROT</name>
<dbReference type="AlphaFoldDB" id="G0JRP7"/>
<organism evidence="1 2">
    <name type="scientific">Acidithiobacillus ferrivorans SS3</name>
    <dbReference type="NCBI Taxonomy" id="743299"/>
    <lineage>
        <taxon>Bacteria</taxon>
        <taxon>Pseudomonadati</taxon>
        <taxon>Pseudomonadota</taxon>
        <taxon>Acidithiobacillia</taxon>
        <taxon>Acidithiobacillales</taxon>
        <taxon>Acidithiobacillaceae</taxon>
        <taxon>Acidithiobacillus</taxon>
    </lineage>
</organism>